<evidence type="ECO:0000313" key="6">
    <source>
        <dbReference type="Proteomes" id="UP000290289"/>
    </source>
</evidence>
<sequence length="228" mass="24997">MCGTTENPTSNSKTSSVSPANGNGGTIPPSDHVLNLEQGDPAVYESYWRKMGDKCTMVISGSELMSYISDFTSVCWFLEPALEAAVRRLHRTVGNAVVDGDRHIVVGTGSTQLYQAALYALTSPGGPEPVSVVSAAPYYSVRVLYSLTFGKVSLMKLRPLIFSFAWMEANEDVDTEKVLRGQIKVQGRTGRRFGVDQRYVRISMLSGEDVFNKFLERLSTIKSVTNGH</sequence>
<dbReference type="GO" id="GO:0006520">
    <property type="term" value="P:amino acid metabolic process"/>
    <property type="evidence" value="ECO:0007669"/>
    <property type="project" value="TreeGrafter"/>
</dbReference>
<dbReference type="AlphaFoldDB" id="A0A498HKX2"/>
<proteinExistence type="predicted"/>
<dbReference type="InterPro" id="IPR006948">
    <property type="entry name" value="Alliinase_C"/>
</dbReference>
<comment type="subunit">
    <text evidence="1">Homodimer.</text>
</comment>
<dbReference type="PANTHER" id="PTHR43795:SF15">
    <property type="entry name" value="TRYPTOPHAN AMINOTRANSFERASE-RELATED PROTEIN 1"/>
    <property type="match status" value="1"/>
</dbReference>
<keyword evidence="2" id="KW-0663">Pyridoxal phosphate</keyword>
<evidence type="ECO:0000256" key="3">
    <source>
        <dbReference type="SAM" id="MobiDB-lite"/>
    </source>
</evidence>
<dbReference type="Gene3D" id="3.90.1150.10">
    <property type="entry name" value="Aspartate Aminotransferase, domain 1"/>
    <property type="match status" value="2"/>
</dbReference>
<dbReference type="EMBL" id="RDQH01000342">
    <property type="protein sequence ID" value="RXH72136.1"/>
    <property type="molecule type" value="Genomic_DNA"/>
</dbReference>
<feature type="domain" description="Alliinase C-terminal" evidence="4">
    <location>
        <begin position="35"/>
        <end position="142"/>
    </location>
</feature>
<keyword evidence="6" id="KW-1185">Reference proteome</keyword>
<dbReference type="SUPFAM" id="SSF53383">
    <property type="entry name" value="PLP-dependent transferases"/>
    <property type="match status" value="1"/>
</dbReference>
<name>A0A498HKX2_MALDO</name>
<feature type="compositionally biased region" description="Polar residues" evidence="3">
    <location>
        <begin position="1"/>
        <end position="21"/>
    </location>
</feature>
<evidence type="ECO:0000313" key="5">
    <source>
        <dbReference type="EMBL" id="RXH72136.1"/>
    </source>
</evidence>
<comment type="caution">
    <text evidence="5">The sequence shown here is derived from an EMBL/GenBank/DDBJ whole genome shotgun (WGS) entry which is preliminary data.</text>
</comment>
<evidence type="ECO:0000259" key="4">
    <source>
        <dbReference type="Pfam" id="PF04864"/>
    </source>
</evidence>
<reference evidence="5 6" key="1">
    <citation type="submission" date="2018-10" db="EMBL/GenBank/DDBJ databases">
        <title>A high-quality apple genome assembly.</title>
        <authorList>
            <person name="Hu J."/>
        </authorList>
    </citation>
    <scope>NUCLEOTIDE SEQUENCE [LARGE SCALE GENOMIC DNA]</scope>
    <source>
        <strain evidence="6">cv. HFTH1</strain>
        <tissue evidence="5">Young leaf</tissue>
    </source>
</reference>
<organism evidence="5 6">
    <name type="scientific">Malus domestica</name>
    <name type="common">Apple</name>
    <name type="synonym">Pyrus malus</name>
    <dbReference type="NCBI Taxonomy" id="3750"/>
    <lineage>
        <taxon>Eukaryota</taxon>
        <taxon>Viridiplantae</taxon>
        <taxon>Streptophyta</taxon>
        <taxon>Embryophyta</taxon>
        <taxon>Tracheophyta</taxon>
        <taxon>Spermatophyta</taxon>
        <taxon>Magnoliopsida</taxon>
        <taxon>eudicotyledons</taxon>
        <taxon>Gunneridae</taxon>
        <taxon>Pentapetalae</taxon>
        <taxon>rosids</taxon>
        <taxon>fabids</taxon>
        <taxon>Rosales</taxon>
        <taxon>Rosaceae</taxon>
        <taxon>Amygdaloideae</taxon>
        <taxon>Maleae</taxon>
        <taxon>Malus</taxon>
    </lineage>
</organism>
<dbReference type="STRING" id="3750.A0A498HKX2"/>
<dbReference type="InterPro" id="IPR015424">
    <property type="entry name" value="PyrdxlP-dep_Trfase"/>
</dbReference>
<dbReference type="GO" id="GO:0016846">
    <property type="term" value="F:carbon-sulfur lyase activity"/>
    <property type="evidence" value="ECO:0007669"/>
    <property type="project" value="InterPro"/>
</dbReference>
<feature type="region of interest" description="Disordered" evidence="3">
    <location>
        <begin position="1"/>
        <end position="32"/>
    </location>
</feature>
<protein>
    <recommendedName>
        <fullName evidence="4">Alliinase C-terminal domain-containing protein</fullName>
    </recommendedName>
</protein>
<accession>A0A498HKX2</accession>
<dbReference type="InterPro" id="IPR015422">
    <property type="entry name" value="PyrdxlP-dep_Trfase_small"/>
</dbReference>
<dbReference type="GO" id="GO:0008483">
    <property type="term" value="F:transaminase activity"/>
    <property type="evidence" value="ECO:0007669"/>
    <property type="project" value="TreeGrafter"/>
</dbReference>
<dbReference type="Proteomes" id="UP000290289">
    <property type="component" value="Chromosome 16"/>
</dbReference>
<evidence type="ECO:0000256" key="1">
    <source>
        <dbReference type="ARBA" id="ARBA00011738"/>
    </source>
</evidence>
<evidence type="ECO:0000256" key="2">
    <source>
        <dbReference type="ARBA" id="ARBA00022898"/>
    </source>
</evidence>
<feature type="domain" description="Alliinase C-terminal" evidence="4">
    <location>
        <begin position="157"/>
        <end position="221"/>
    </location>
</feature>
<dbReference type="PANTHER" id="PTHR43795">
    <property type="entry name" value="BIFUNCTIONAL ASPARTATE AMINOTRANSFERASE AND GLUTAMATE/ASPARTATE-PREPHENATE AMINOTRANSFERASE-RELATED"/>
    <property type="match status" value="1"/>
</dbReference>
<gene>
    <name evidence="5" type="ORF">DVH24_033674</name>
</gene>
<dbReference type="InterPro" id="IPR050478">
    <property type="entry name" value="Ethylene_sulfur-biosynth"/>
</dbReference>
<dbReference type="Pfam" id="PF04864">
    <property type="entry name" value="Alliinase_C"/>
    <property type="match status" value="2"/>
</dbReference>